<accession>A0ABR1CA07</accession>
<protein>
    <recommendedName>
        <fullName evidence="2">Phlebovirus glycoprotein G2 fusion domain-containing protein</fullName>
    </recommendedName>
</protein>
<comment type="caution">
    <text evidence="3">The sequence shown here is derived from an EMBL/GenBank/DDBJ whole genome shotgun (WGS) entry which is preliminary data.</text>
</comment>
<organism evidence="3 4">
    <name type="scientific">Necator americanus</name>
    <name type="common">Human hookworm</name>
    <dbReference type="NCBI Taxonomy" id="51031"/>
    <lineage>
        <taxon>Eukaryota</taxon>
        <taxon>Metazoa</taxon>
        <taxon>Ecdysozoa</taxon>
        <taxon>Nematoda</taxon>
        <taxon>Chromadorea</taxon>
        <taxon>Rhabditida</taxon>
        <taxon>Rhabditina</taxon>
        <taxon>Rhabditomorpha</taxon>
        <taxon>Strongyloidea</taxon>
        <taxon>Ancylostomatidae</taxon>
        <taxon>Bunostominae</taxon>
        <taxon>Necator</taxon>
    </lineage>
</organism>
<gene>
    <name evidence="3" type="primary">Necator_chrII.g5938</name>
    <name evidence="3" type="ORF">RB195_018145</name>
</gene>
<keyword evidence="4" id="KW-1185">Reference proteome</keyword>
<dbReference type="Gene3D" id="2.60.98.50">
    <property type="match status" value="1"/>
</dbReference>
<proteinExistence type="predicted"/>
<sequence>MLVSFVNRERHLAIAMVSLPSLCLLLRTNGWIVKLFCRILTTFGPIRWCISHARQWGNPTLKTYISRRKQKHVRKLITCTIVMLQIAVIGACSQFTSIAADENVCTIVNNTEACVFNEVTTMMLQLMQQETCLALRDHKNDYIGVISIKLNGIQYQREKG</sequence>
<keyword evidence="1" id="KW-0812">Transmembrane</keyword>
<dbReference type="Proteomes" id="UP001303046">
    <property type="component" value="Unassembled WGS sequence"/>
</dbReference>
<dbReference type="Pfam" id="PF07245">
    <property type="entry name" value="Phlebovirus_G2"/>
    <property type="match status" value="1"/>
</dbReference>
<feature type="transmembrane region" description="Helical" evidence="1">
    <location>
        <begin position="76"/>
        <end position="96"/>
    </location>
</feature>
<feature type="domain" description="Phlebovirus glycoprotein G2 fusion" evidence="2">
    <location>
        <begin position="92"/>
        <end position="156"/>
    </location>
</feature>
<evidence type="ECO:0000256" key="1">
    <source>
        <dbReference type="SAM" id="Phobius"/>
    </source>
</evidence>
<evidence type="ECO:0000259" key="2">
    <source>
        <dbReference type="Pfam" id="PF07245"/>
    </source>
</evidence>
<evidence type="ECO:0000313" key="3">
    <source>
        <dbReference type="EMBL" id="KAK6734776.1"/>
    </source>
</evidence>
<keyword evidence="1" id="KW-1133">Transmembrane helix</keyword>
<dbReference type="EMBL" id="JAVFWL010000002">
    <property type="protein sequence ID" value="KAK6734776.1"/>
    <property type="molecule type" value="Genomic_DNA"/>
</dbReference>
<dbReference type="InterPro" id="IPR009878">
    <property type="entry name" value="Phlebovirus_G2_fusion"/>
</dbReference>
<keyword evidence="1" id="KW-0472">Membrane</keyword>
<name>A0ABR1CA07_NECAM</name>
<evidence type="ECO:0000313" key="4">
    <source>
        <dbReference type="Proteomes" id="UP001303046"/>
    </source>
</evidence>
<reference evidence="3 4" key="1">
    <citation type="submission" date="2023-08" db="EMBL/GenBank/DDBJ databases">
        <title>A Necator americanus chromosomal reference genome.</title>
        <authorList>
            <person name="Ilik V."/>
            <person name="Petrzelkova K.J."/>
            <person name="Pardy F."/>
            <person name="Fuh T."/>
            <person name="Niatou-Singa F.S."/>
            <person name="Gouil Q."/>
            <person name="Baker L."/>
            <person name="Ritchie M.E."/>
            <person name="Jex A.R."/>
            <person name="Gazzola D."/>
            <person name="Li H."/>
            <person name="Toshio Fujiwara R."/>
            <person name="Zhan B."/>
            <person name="Aroian R.V."/>
            <person name="Pafco B."/>
            <person name="Schwarz E.M."/>
        </authorList>
    </citation>
    <scope>NUCLEOTIDE SEQUENCE [LARGE SCALE GENOMIC DNA]</scope>
    <source>
        <strain evidence="3 4">Aroian</strain>
        <tissue evidence="3">Whole animal</tissue>
    </source>
</reference>